<accession>A0A0K1Q6J8</accession>
<dbReference type="EMBL" id="CP012333">
    <property type="protein sequence ID" value="AKV01267.1"/>
    <property type="molecule type" value="Genomic_DNA"/>
</dbReference>
<name>A0A0K1Q6J8_9BACT</name>
<dbReference type="RefSeq" id="WP_146652401.1">
    <property type="nucleotide sequence ID" value="NZ_CP012333.1"/>
</dbReference>
<reference evidence="1 2" key="1">
    <citation type="submission" date="2015-08" db="EMBL/GenBank/DDBJ databases">
        <authorList>
            <person name="Babu N.S."/>
            <person name="Beckwith C.J."/>
            <person name="Beseler K.G."/>
            <person name="Brison A."/>
            <person name="Carone J.V."/>
            <person name="Caskin T.P."/>
            <person name="Diamond M."/>
            <person name="Durham M.E."/>
            <person name="Foxe J.M."/>
            <person name="Go M."/>
            <person name="Henderson B.A."/>
            <person name="Jones I.B."/>
            <person name="McGettigan J.A."/>
            <person name="Micheletti S.J."/>
            <person name="Nasrallah M.E."/>
            <person name="Ortiz D."/>
            <person name="Piller C.R."/>
            <person name="Privatt S.R."/>
            <person name="Schneider S.L."/>
            <person name="Sharp S."/>
            <person name="Smith T.C."/>
            <person name="Stanton J.D."/>
            <person name="Ullery H.E."/>
            <person name="Wilson R.J."/>
            <person name="Serrano M.G."/>
            <person name="Buck G."/>
            <person name="Lee V."/>
            <person name="Wang Y."/>
            <person name="Carvalho R."/>
            <person name="Voegtly L."/>
            <person name="Shi R."/>
            <person name="Duckworth R."/>
            <person name="Johnson A."/>
            <person name="Loviza R."/>
            <person name="Walstead R."/>
            <person name="Shah Z."/>
            <person name="Kiflezghi M."/>
            <person name="Wade K."/>
            <person name="Ball S.L."/>
            <person name="Bradley K.W."/>
            <person name="Asai D.J."/>
            <person name="Bowman C.A."/>
            <person name="Russell D.A."/>
            <person name="Pope W.H."/>
            <person name="Jacobs-Sera D."/>
            <person name="Hendrix R.W."/>
            <person name="Hatfull G.F."/>
        </authorList>
    </citation>
    <scope>NUCLEOTIDE SEQUENCE [LARGE SCALE GENOMIC DNA]</scope>
    <source>
        <strain evidence="1 2">DSM 27648</strain>
    </source>
</reference>
<evidence type="ECO:0000313" key="1">
    <source>
        <dbReference type="EMBL" id="AKV01267.1"/>
    </source>
</evidence>
<dbReference type="PROSITE" id="PS51257">
    <property type="entry name" value="PROKAR_LIPOPROTEIN"/>
    <property type="match status" value="1"/>
</dbReference>
<keyword evidence="2" id="KW-1185">Reference proteome</keyword>
<proteinExistence type="predicted"/>
<organism evidence="1 2">
    <name type="scientific">Labilithrix luteola</name>
    <dbReference type="NCBI Taxonomy" id="1391654"/>
    <lineage>
        <taxon>Bacteria</taxon>
        <taxon>Pseudomonadati</taxon>
        <taxon>Myxococcota</taxon>
        <taxon>Polyangia</taxon>
        <taxon>Polyangiales</taxon>
        <taxon>Labilitrichaceae</taxon>
        <taxon>Labilithrix</taxon>
    </lineage>
</organism>
<gene>
    <name evidence="1" type="ORF">AKJ09_07930</name>
</gene>
<evidence type="ECO:0000313" key="2">
    <source>
        <dbReference type="Proteomes" id="UP000064967"/>
    </source>
</evidence>
<dbReference type="OrthoDB" id="5530026at2"/>
<evidence type="ECO:0008006" key="3">
    <source>
        <dbReference type="Google" id="ProtNLM"/>
    </source>
</evidence>
<dbReference type="KEGG" id="llu:AKJ09_07930"/>
<dbReference type="STRING" id="1391654.AKJ09_07930"/>
<protein>
    <recommendedName>
        <fullName evidence="3">Lipoprotein</fullName>
    </recommendedName>
</protein>
<dbReference type="AlphaFoldDB" id="A0A0K1Q6J8"/>
<sequence>MNRFHVGFGAAFVLLLTAGCDKPKHYTTTVQLAQLQRFGQTTPGSKASIMDLELKFVDCPGDAMKLVRADKAFGECAANFKSGDKLEAELVSTYSSERGGYRNEVVRIGSCPLKMDPKEEANYEMVQTCRDLEATGVVVGVHCDRQRSKELVAKCPWFRR</sequence>
<dbReference type="Proteomes" id="UP000064967">
    <property type="component" value="Chromosome"/>
</dbReference>